<dbReference type="SUPFAM" id="SSF46565">
    <property type="entry name" value="Chaperone J-domain"/>
    <property type="match status" value="1"/>
</dbReference>
<protein>
    <recommendedName>
        <fullName evidence="2">J domain-containing protein</fullName>
    </recommendedName>
</protein>
<dbReference type="InterPro" id="IPR036869">
    <property type="entry name" value="J_dom_sf"/>
</dbReference>
<dbReference type="EMBL" id="CACVBM020001595">
    <property type="protein sequence ID" value="CAA7054858.1"/>
    <property type="molecule type" value="Genomic_DNA"/>
</dbReference>
<evidence type="ECO:0000256" key="1">
    <source>
        <dbReference type="SAM" id="MobiDB-lite"/>
    </source>
</evidence>
<dbReference type="Gene3D" id="1.10.287.110">
    <property type="entry name" value="DnaJ domain"/>
    <property type="match status" value="1"/>
</dbReference>
<dbReference type="AlphaFoldDB" id="A0A6D2L0T9"/>
<organism evidence="3 4">
    <name type="scientific">Microthlaspi erraticum</name>
    <dbReference type="NCBI Taxonomy" id="1685480"/>
    <lineage>
        <taxon>Eukaryota</taxon>
        <taxon>Viridiplantae</taxon>
        <taxon>Streptophyta</taxon>
        <taxon>Embryophyta</taxon>
        <taxon>Tracheophyta</taxon>
        <taxon>Spermatophyta</taxon>
        <taxon>Magnoliopsida</taxon>
        <taxon>eudicotyledons</taxon>
        <taxon>Gunneridae</taxon>
        <taxon>Pentapetalae</taxon>
        <taxon>rosids</taxon>
        <taxon>malvids</taxon>
        <taxon>Brassicales</taxon>
        <taxon>Brassicaceae</taxon>
        <taxon>Coluteocarpeae</taxon>
        <taxon>Microthlaspi</taxon>
    </lineage>
</organism>
<feature type="compositionally biased region" description="Basic and acidic residues" evidence="1">
    <location>
        <begin position="230"/>
        <end position="248"/>
    </location>
</feature>
<dbReference type="PRINTS" id="PR00625">
    <property type="entry name" value="JDOMAIN"/>
</dbReference>
<dbReference type="CDD" id="cd06257">
    <property type="entry name" value="DnaJ"/>
    <property type="match status" value="1"/>
</dbReference>
<evidence type="ECO:0000313" key="4">
    <source>
        <dbReference type="Proteomes" id="UP000467841"/>
    </source>
</evidence>
<dbReference type="Pfam" id="PF00226">
    <property type="entry name" value="DnaJ"/>
    <property type="match status" value="1"/>
</dbReference>
<accession>A0A6D2L0T9</accession>
<evidence type="ECO:0000259" key="2">
    <source>
        <dbReference type="PROSITE" id="PS50076"/>
    </source>
</evidence>
<dbReference type="OrthoDB" id="10250354at2759"/>
<comment type="caution">
    <text evidence="3">The sequence shown here is derived from an EMBL/GenBank/DDBJ whole genome shotgun (WGS) entry which is preliminary data.</text>
</comment>
<dbReference type="PANTHER" id="PTHR44137:SF10">
    <property type="entry name" value="J DOMAIN-CONTAINING PROTEIN"/>
    <property type="match status" value="1"/>
</dbReference>
<dbReference type="PROSITE" id="PS50076">
    <property type="entry name" value="DNAJ_2"/>
    <property type="match status" value="1"/>
</dbReference>
<dbReference type="InterPro" id="IPR001623">
    <property type="entry name" value="DnaJ_domain"/>
</dbReference>
<feature type="domain" description="J" evidence="2">
    <location>
        <begin position="69"/>
        <end position="133"/>
    </location>
</feature>
<reference evidence="3" key="1">
    <citation type="submission" date="2020-01" db="EMBL/GenBank/DDBJ databases">
        <authorList>
            <person name="Mishra B."/>
        </authorList>
    </citation>
    <scope>NUCLEOTIDE SEQUENCE [LARGE SCALE GENOMIC DNA]</scope>
</reference>
<evidence type="ECO:0000313" key="3">
    <source>
        <dbReference type="EMBL" id="CAA7054858.1"/>
    </source>
</evidence>
<dbReference type="PANTHER" id="PTHR44137">
    <property type="entry name" value="BNAC03G44070D PROTEIN"/>
    <property type="match status" value="1"/>
</dbReference>
<feature type="compositionally biased region" description="Basic and acidic residues" evidence="1">
    <location>
        <begin position="269"/>
        <end position="287"/>
    </location>
</feature>
<feature type="region of interest" description="Disordered" evidence="1">
    <location>
        <begin position="128"/>
        <end position="167"/>
    </location>
</feature>
<feature type="compositionally biased region" description="Low complexity" evidence="1">
    <location>
        <begin position="249"/>
        <end position="262"/>
    </location>
</feature>
<dbReference type="Proteomes" id="UP000467841">
    <property type="component" value="Unassembled WGS sequence"/>
</dbReference>
<feature type="region of interest" description="Disordered" evidence="1">
    <location>
        <begin position="219"/>
        <end position="287"/>
    </location>
</feature>
<name>A0A6D2L0T9_9BRAS</name>
<dbReference type="SMART" id="SM00271">
    <property type="entry name" value="DnaJ"/>
    <property type="match status" value="1"/>
</dbReference>
<keyword evidence="4" id="KW-1185">Reference proteome</keyword>
<proteinExistence type="predicted"/>
<gene>
    <name evidence="3" type="ORF">MERR_LOCUS42094</name>
</gene>
<sequence length="287" mass="32571">MESNKDEARKARDMAEKKISENDYVGAKRFVIRAQNLHPKLDGLEKISMTIHVLISASNKIKGGRGETDWYGVLGVDPSADEEAVTKQYRRLALLVHPDKNKFSGAEEAFKLINNALSALSDKVTRSAFDQSREAKQKNGWKKQKPSKPQEQDSSDEESVSRRKYEPKPREDHTFWTVCNVCKTYCMFERFNNLNKTLSCPNCSRGYVAKEIIPEKDVDGRPVFRFPPPYKREQDPSAESQERRERTSDASSSSSTSGSDSAKAANSSHEAEERPFKKPVKVDIFEE</sequence>